<name>A0A7T0KEX2_9CORY</name>
<dbReference type="RefSeq" id="WP_165010099.1">
    <property type="nucleotide sequence ID" value="NZ_CP064954.1"/>
</dbReference>
<keyword evidence="3" id="KW-0067">ATP-binding</keyword>
<keyword evidence="4" id="KW-1185">Reference proteome</keyword>
<dbReference type="Pfam" id="PF13173">
    <property type="entry name" value="AAA_14"/>
    <property type="match status" value="1"/>
</dbReference>
<evidence type="ECO:0000259" key="1">
    <source>
        <dbReference type="Pfam" id="PF13173"/>
    </source>
</evidence>
<dbReference type="InterPro" id="IPR027417">
    <property type="entry name" value="P-loop_NTPase"/>
</dbReference>
<dbReference type="EMBL" id="CP064954">
    <property type="protein sequence ID" value="QPK78789.1"/>
    <property type="molecule type" value="Genomic_DNA"/>
</dbReference>
<dbReference type="InterPro" id="IPR041682">
    <property type="entry name" value="AAA_14"/>
</dbReference>
<feature type="domain" description="AAA" evidence="1">
    <location>
        <begin position="21"/>
        <end position="138"/>
    </location>
</feature>
<dbReference type="PANTHER" id="PTHR43566:SF2">
    <property type="entry name" value="DUF4143 DOMAIN-CONTAINING PROTEIN"/>
    <property type="match status" value="1"/>
</dbReference>
<organism evidence="3 4">
    <name type="scientific">Corynebacterium lizhenjunii</name>
    <dbReference type="NCBI Taxonomy" id="2709394"/>
    <lineage>
        <taxon>Bacteria</taxon>
        <taxon>Bacillati</taxon>
        <taxon>Actinomycetota</taxon>
        <taxon>Actinomycetes</taxon>
        <taxon>Mycobacteriales</taxon>
        <taxon>Corynebacteriaceae</taxon>
        <taxon>Corynebacterium</taxon>
    </lineage>
</organism>
<gene>
    <name evidence="3" type="ORF">G7Y31_09640</name>
</gene>
<dbReference type="AlphaFoldDB" id="A0A7T0KEX2"/>
<dbReference type="Proteomes" id="UP000594681">
    <property type="component" value="Chromosome"/>
</dbReference>
<feature type="domain" description="DUF4143" evidence="2">
    <location>
        <begin position="207"/>
        <end position="367"/>
    </location>
</feature>
<proteinExistence type="predicted"/>
<dbReference type="PANTHER" id="PTHR43566">
    <property type="entry name" value="CONSERVED PROTEIN"/>
    <property type="match status" value="1"/>
</dbReference>
<dbReference type="SUPFAM" id="SSF52540">
    <property type="entry name" value="P-loop containing nucleoside triphosphate hydrolases"/>
    <property type="match status" value="1"/>
</dbReference>
<sequence length="418" mass="46582">MKELVTRGLFGDAEAHLDVFPVLKIQGARQVGKSTLAKLLVEGRESVYKSLDREQFREQAEEDADFFVESPREATVVVDEIQRVPKVSLAVKNAVDEDRRPGRFILTGSSGFARVRGHKDSLAGRAVGIKVYPLSLAERVGTLGAGTFIDRVRTGRIGPGVRPSHTCTRDEMAELVEVGGYPVVQSLKDKQRRAWFKAYIEDVVGIDVVDQGHTPYPGRLQAVLRMLAAQQAQELVKATLARETSIPETSITGYIDVLQRIYLVELLRPWSRNLVSREKAKPKILVNDSGLAAYLTGRTRKQWLDPQEPSSGFGHFVEAALVQELLAQRGWAETDYEVYHWRDRTGKEVDIVVECADGSVIAFEVKTGAPRAKHFETLKLFRQLLGDKFLAGFVLADAAEVSPWSPKLFSAPWSILWS</sequence>
<dbReference type="GO" id="GO:0005524">
    <property type="term" value="F:ATP binding"/>
    <property type="evidence" value="ECO:0007669"/>
    <property type="project" value="UniProtKB-KW"/>
</dbReference>
<dbReference type="KEGG" id="cliz:G7Y31_09640"/>
<dbReference type="Pfam" id="PF13635">
    <property type="entry name" value="DUF4143"/>
    <property type="match status" value="1"/>
</dbReference>
<protein>
    <submittedName>
        <fullName evidence="3">ATP-binding protein</fullName>
    </submittedName>
</protein>
<dbReference type="InterPro" id="IPR025420">
    <property type="entry name" value="DUF4143"/>
</dbReference>
<evidence type="ECO:0000313" key="3">
    <source>
        <dbReference type="EMBL" id="QPK78789.1"/>
    </source>
</evidence>
<evidence type="ECO:0000259" key="2">
    <source>
        <dbReference type="Pfam" id="PF13635"/>
    </source>
</evidence>
<keyword evidence="3" id="KW-0547">Nucleotide-binding</keyword>
<evidence type="ECO:0000313" key="4">
    <source>
        <dbReference type="Proteomes" id="UP000594681"/>
    </source>
</evidence>
<accession>A0A7T0KEX2</accession>
<reference evidence="3 4" key="1">
    <citation type="submission" date="2020-11" db="EMBL/GenBank/DDBJ databases">
        <title>Corynebacterium sp. ZJ-599.</title>
        <authorList>
            <person name="Zhou J."/>
        </authorList>
    </citation>
    <scope>NUCLEOTIDE SEQUENCE [LARGE SCALE GENOMIC DNA]</scope>
    <source>
        <strain evidence="3 4">ZJ-599</strain>
    </source>
</reference>